<dbReference type="NCBIfam" id="TIGR02937">
    <property type="entry name" value="sigma70-ECF"/>
    <property type="match status" value="1"/>
</dbReference>
<dbReference type="SUPFAM" id="SSF88659">
    <property type="entry name" value="Sigma3 and sigma4 domains of RNA polymerase sigma factors"/>
    <property type="match status" value="1"/>
</dbReference>
<name>A0A562TDF2_CHIJA</name>
<comment type="similarity">
    <text evidence="1">Belongs to the sigma-70 factor family. ECF subfamily.</text>
</comment>
<keyword evidence="3" id="KW-0731">Sigma factor</keyword>
<accession>A0A562TDF2</accession>
<dbReference type="InterPro" id="IPR036388">
    <property type="entry name" value="WH-like_DNA-bd_sf"/>
</dbReference>
<keyword evidence="2" id="KW-0805">Transcription regulation</keyword>
<evidence type="ECO:0000256" key="3">
    <source>
        <dbReference type="ARBA" id="ARBA00023082"/>
    </source>
</evidence>
<keyword evidence="8" id="KW-1185">Reference proteome</keyword>
<protein>
    <submittedName>
        <fullName evidence="7">RNA polymerase sigma-70 factor (ECF subfamily)</fullName>
    </submittedName>
</protein>
<evidence type="ECO:0000256" key="2">
    <source>
        <dbReference type="ARBA" id="ARBA00023015"/>
    </source>
</evidence>
<dbReference type="PANTHER" id="PTHR43133:SF46">
    <property type="entry name" value="RNA POLYMERASE SIGMA-70 FACTOR ECF SUBFAMILY"/>
    <property type="match status" value="1"/>
</dbReference>
<dbReference type="AlphaFoldDB" id="A0A562TDF2"/>
<evidence type="ECO:0000313" key="7">
    <source>
        <dbReference type="EMBL" id="TWI91591.1"/>
    </source>
</evidence>
<dbReference type="InterPro" id="IPR013249">
    <property type="entry name" value="RNA_pol_sigma70_r4_t2"/>
</dbReference>
<dbReference type="RefSeq" id="WP_145710735.1">
    <property type="nucleotide sequence ID" value="NZ_BAAAFY010000001.1"/>
</dbReference>
<dbReference type="Pfam" id="PF08281">
    <property type="entry name" value="Sigma70_r4_2"/>
    <property type="match status" value="1"/>
</dbReference>
<dbReference type="GO" id="GO:0016987">
    <property type="term" value="F:sigma factor activity"/>
    <property type="evidence" value="ECO:0007669"/>
    <property type="project" value="UniProtKB-KW"/>
</dbReference>
<dbReference type="PANTHER" id="PTHR43133">
    <property type="entry name" value="RNA POLYMERASE ECF-TYPE SIGMA FACTO"/>
    <property type="match status" value="1"/>
</dbReference>
<dbReference type="InterPro" id="IPR007627">
    <property type="entry name" value="RNA_pol_sigma70_r2"/>
</dbReference>
<comment type="caution">
    <text evidence="7">The sequence shown here is derived from an EMBL/GenBank/DDBJ whole genome shotgun (WGS) entry which is preliminary data.</text>
</comment>
<dbReference type="Proteomes" id="UP000316778">
    <property type="component" value="Unassembled WGS sequence"/>
</dbReference>
<evidence type="ECO:0000256" key="1">
    <source>
        <dbReference type="ARBA" id="ARBA00010641"/>
    </source>
</evidence>
<dbReference type="NCBIfam" id="TIGR02985">
    <property type="entry name" value="Sig70_bacteroi1"/>
    <property type="match status" value="1"/>
</dbReference>
<evidence type="ECO:0000259" key="6">
    <source>
        <dbReference type="Pfam" id="PF08281"/>
    </source>
</evidence>
<dbReference type="OrthoDB" id="653814at2"/>
<dbReference type="InterPro" id="IPR014284">
    <property type="entry name" value="RNA_pol_sigma-70_dom"/>
</dbReference>
<gene>
    <name evidence="7" type="ORF">LX66_0965</name>
</gene>
<dbReference type="Gene3D" id="1.10.10.10">
    <property type="entry name" value="Winged helix-like DNA-binding domain superfamily/Winged helix DNA-binding domain"/>
    <property type="match status" value="1"/>
</dbReference>
<feature type="domain" description="RNA polymerase sigma-70 region 2" evidence="5">
    <location>
        <begin position="24"/>
        <end position="90"/>
    </location>
</feature>
<dbReference type="GO" id="GO:0003677">
    <property type="term" value="F:DNA binding"/>
    <property type="evidence" value="ECO:0007669"/>
    <property type="project" value="InterPro"/>
</dbReference>
<sequence>MNQFNDAWLLAQLRAGDPQAFEMLFNRYFRLLWMEAYARLDNAEEAEDIVQEFFVELWEKQLYLGIQQSLKYYLYQAVRNRCINRLQHRKTAQKRLDNYIVVMPRNQLPAYRLENIELRLRLDHAIQGIPPESARVFRMMYLEHKKRKEVAAQLGISENTVKTQLARAVRYLRRYLDNFNER</sequence>
<dbReference type="InterPro" id="IPR013324">
    <property type="entry name" value="RNA_pol_sigma_r3/r4-like"/>
</dbReference>
<proteinExistence type="inferred from homology"/>
<reference evidence="7 8" key="1">
    <citation type="journal article" date="2013" name="Stand. Genomic Sci.">
        <title>Genomic Encyclopedia of Type Strains, Phase I: The one thousand microbial genomes (KMG-I) project.</title>
        <authorList>
            <person name="Kyrpides N.C."/>
            <person name="Woyke T."/>
            <person name="Eisen J.A."/>
            <person name="Garrity G."/>
            <person name="Lilburn T.G."/>
            <person name="Beck B.J."/>
            <person name="Whitman W.B."/>
            <person name="Hugenholtz P."/>
            <person name="Klenk H.P."/>
        </authorList>
    </citation>
    <scope>NUCLEOTIDE SEQUENCE [LARGE SCALE GENOMIC DNA]</scope>
    <source>
        <strain evidence="7 8">DSM 13484</strain>
    </source>
</reference>
<dbReference type="EMBL" id="VLLG01000002">
    <property type="protein sequence ID" value="TWI91591.1"/>
    <property type="molecule type" value="Genomic_DNA"/>
</dbReference>
<dbReference type="InterPro" id="IPR013325">
    <property type="entry name" value="RNA_pol_sigma_r2"/>
</dbReference>
<evidence type="ECO:0000313" key="8">
    <source>
        <dbReference type="Proteomes" id="UP000316778"/>
    </source>
</evidence>
<dbReference type="InterPro" id="IPR014327">
    <property type="entry name" value="RNA_pol_sigma70_bacteroid"/>
</dbReference>
<dbReference type="Gene3D" id="1.10.1740.10">
    <property type="match status" value="1"/>
</dbReference>
<evidence type="ECO:0000256" key="4">
    <source>
        <dbReference type="ARBA" id="ARBA00023163"/>
    </source>
</evidence>
<dbReference type="SUPFAM" id="SSF88946">
    <property type="entry name" value="Sigma2 domain of RNA polymerase sigma factors"/>
    <property type="match status" value="1"/>
</dbReference>
<dbReference type="InterPro" id="IPR039425">
    <property type="entry name" value="RNA_pol_sigma-70-like"/>
</dbReference>
<dbReference type="GO" id="GO:0006352">
    <property type="term" value="P:DNA-templated transcription initiation"/>
    <property type="evidence" value="ECO:0007669"/>
    <property type="project" value="InterPro"/>
</dbReference>
<organism evidence="7 8">
    <name type="scientific">Chitinophaga japonensis</name>
    <name type="common">Flexibacter japonensis</name>
    <dbReference type="NCBI Taxonomy" id="104662"/>
    <lineage>
        <taxon>Bacteria</taxon>
        <taxon>Pseudomonadati</taxon>
        <taxon>Bacteroidota</taxon>
        <taxon>Chitinophagia</taxon>
        <taxon>Chitinophagales</taxon>
        <taxon>Chitinophagaceae</taxon>
        <taxon>Chitinophaga</taxon>
    </lineage>
</organism>
<feature type="domain" description="RNA polymerase sigma factor 70 region 4 type 2" evidence="6">
    <location>
        <begin position="120"/>
        <end position="170"/>
    </location>
</feature>
<dbReference type="Pfam" id="PF04542">
    <property type="entry name" value="Sigma70_r2"/>
    <property type="match status" value="1"/>
</dbReference>
<evidence type="ECO:0000259" key="5">
    <source>
        <dbReference type="Pfam" id="PF04542"/>
    </source>
</evidence>
<keyword evidence="4" id="KW-0804">Transcription</keyword>